<dbReference type="InterPro" id="IPR033432">
    <property type="entry name" value="GH94_catalytic"/>
</dbReference>
<dbReference type="InterPro" id="IPR012341">
    <property type="entry name" value="6hp_glycosidase-like_sf"/>
</dbReference>
<dbReference type="EMBL" id="MU854133">
    <property type="protein sequence ID" value="KAK3933569.1"/>
    <property type="molecule type" value="Genomic_DNA"/>
</dbReference>
<dbReference type="InterPro" id="IPR037814">
    <property type="entry name" value="GH94N_CBAP"/>
</dbReference>
<dbReference type="InterPro" id="IPR010383">
    <property type="entry name" value="Glyco_hydrolase_94_b-supersand"/>
</dbReference>
<dbReference type="PANTHER" id="PTHR37469:SF2">
    <property type="entry name" value="CELLOBIONIC ACID PHOSPHORYLASE"/>
    <property type="match status" value="1"/>
</dbReference>
<accession>A0AAN6MV79</accession>
<dbReference type="InterPro" id="IPR052047">
    <property type="entry name" value="GH94_Enzymes"/>
</dbReference>
<organism evidence="5 6">
    <name type="scientific">Diplogelasinospora grovesii</name>
    <dbReference type="NCBI Taxonomy" id="303347"/>
    <lineage>
        <taxon>Eukaryota</taxon>
        <taxon>Fungi</taxon>
        <taxon>Dikarya</taxon>
        <taxon>Ascomycota</taxon>
        <taxon>Pezizomycotina</taxon>
        <taxon>Sordariomycetes</taxon>
        <taxon>Sordariomycetidae</taxon>
        <taxon>Sordariales</taxon>
        <taxon>Diplogelasinosporaceae</taxon>
        <taxon>Diplogelasinospora</taxon>
    </lineage>
</organism>
<name>A0AAN6MV79_9PEZI</name>
<comment type="caution">
    <text evidence="5">The sequence shown here is derived from an EMBL/GenBank/DDBJ whole genome shotgun (WGS) entry which is preliminary data.</text>
</comment>
<sequence length="792" mass="89837">MRKEATMLRPAQNGERYELYSPTAMPKAGGFLWNQKMMIQITCRGFATAQFMQPEPAKYAHAPNLEAKTFMQPEQNYYAHHPGRFVYIKDEETGQLFSAPYEPVRAPVDRFVFSVGKSDVSWVVEHLGVRVEMTLLLPTHDVAELWSIKVTNLSNRPRKLSVYPYFPMGYMSWMNQSAEWNPDLVGVVASSVTPYQKATEYFKNKYLKDKTYFLCETPPASWEANQQAFEGEGGLHDPTSLQNPVLSGCDARYETPTAVVQYRVNLQPSEAGREYRFLFGPAYDEAEIRCMRDKYLSKEAFAQAARDYARYIERGRGCLRIETPDKDLDNFVNNWLPRQVYYHGDVNRLTTDPQTRNYLQDNMGMNFINPEVARRAFLTAISQQEATGAMPDGILLTEGAELKYINQVPHTDHCVWLPVTLELYLAETADYSLLKEKVCTANGDSFTVFERFSRAMDWLLKARDYRGLSFIAQGDWCDPMNMVGYKGKGVSGWLTLATAYALNIWASVCEHEGQSDLAAHYRSGADECNAAVNKHLWDGDWYARGITDDDVSFGIRQDKEGRIWLNPQTFSLLSGAADENKIAKMLPQVDSQLNTPYGILMFAPPYTKMREDVGRVTQKAIGSAENGAVYNHAGVFYIYSLYTLGGQQDRTYTLLRQLLPGPSEADYKQRGQLPVYIPNYYRGAWHQFPRTAGRSSQLFNTGTVSWAYRCFVEGLCGLRGDAEGLTINPQLPSAWDAIKVTRLFRDATFTLDIRRGDVDKVAVKHNGKVLPEARITNIKAGETYQLSVLIPQ</sequence>
<dbReference type="InterPro" id="IPR037018">
    <property type="entry name" value="GH65_N"/>
</dbReference>
<proteinExistence type="predicted"/>
<dbReference type="Gene3D" id="2.60.420.10">
    <property type="entry name" value="Maltose phosphorylase, domain 3"/>
    <property type="match status" value="1"/>
</dbReference>
<dbReference type="GO" id="GO:0030246">
    <property type="term" value="F:carbohydrate binding"/>
    <property type="evidence" value="ECO:0007669"/>
    <property type="project" value="InterPro"/>
</dbReference>
<dbReference type="FunFam" id="1.50.10.10:FF:000046">
    <property type="entry name" value="Cellobionic acid phosphorylase"/>
    <property type="match status" value="1"/>
</dbReference>
<keyword evidence="6" id="KW-1185">Reference proteome</keyword>
<keyword evidence="2" id="KW-0808">Transferase</keyword>
<dbReference type="GO" id="GO:0016758">
    <property type="term" value="F:hexosyltransferase activity"/>
    <property type="evidence" value="ECO:0007669"/>
    <property type="project" value="InterPro"/>
</dbReference>
<dbReference type="InterPro" id="IPR011013">
    <property type="entry name" value="Gal_mutarotase_sf_dom"/>
</dbReference>
<evidence type="ECO:0000259" key="4">
    <source>
        <dbReference type="Pfam" id="PF17167"/>
    </source>
</evidence>
<feature type="domain" description="Glycosyl hydrolase 94 catalytic" evidence="4">
    <location>
        <begin position="319"/>
        <end position="717"/>
    </location>
</feature>
<dbReference type="PANTHER" id="PTHR37469">
    <property type="entry name" value="CELLOBIONIC ACID PHOSPHORYLASE-RELATED"/>
    <property type="match status" value="1"/>
</dbReference>
<gene>
    <name evidence="5" type="ORF">QBC46DRAFT_433032</name>
</gene>
<evidence type="ECO:0000256" key="2">
    <source>
        <dbReference type="ARBA" id="ARBA00022679"/>
    </source>
</evidence>
<dbReference type="SUPFAM" id="SSF48208">
    <property type="entry name" value="Six-hairpin glycosidases"/>
    <property type="match status" value="1"/>
</dbReference>
<dbReference type="Pfam" id="PF06165">
    <property type="entry name" value="GH94_b-supersand"/>
    <property type="match status" value="1"/>
</dbReference>
<feature type="domain" description="Glycosyl hydrolase 94 supersandwich" evidence="3">
    <location>
        <begin position="76"/>
        <end position="296"/>
    </location>
</feature>
<protein>
    <submittedName>
        <fullName evidence="5">Cellobionic acid phosphorylase</fullName>
    </submittedName>
</protein>
<keyword evidence="1" id="KW-0328">Glycosyltransferase</keyword>
<dbReference type="CDD" id="cd11748">
    <property type="entry name" value="GH94N_NdvB_like"/>
    <property type="match status" value="1"/>
</dbReference>
<evidence type="ECO:0000313" key="5">
    <source>
        <dbReference type="EMBL" id="KAK3933569.1"/>
    </source>
</evidence>
<evidence type="ECO:0000259" key="3">
    <source>
        <dbReference type="Pfam" id="PF06165"/>
    </source>
</evidence>
<reference evidence="6" key="1">
    <citation type="journal article" date="2023" name="Mol. Phylogenet. Evol.">
        <title>Genome-scale phylogeny and comparative genomics of the fungal order Sordariales.</title>
        <authorList>
            <person name="Hensen N."/>
            <person name="Bonometti L."/>
            <person name="Westerberg I."/>
            <person name="Brannstrom I.O."/>
            <person name="Guillou S."/>
            <person name="Cros-Aarteil S."/>
            <person name="Calhoun S."/>
            <person name="Haridas S."/>
            <person name="Kuo A."/>
            <person name="Mondo S."/>
            <person name="Pangilinan J."/>
            <person name="Riley R."/>
            <person name="LaButti K."/>
            <person name="Andreopoulos B."/>
            <person name="Lipzen A."/>
            <person name="Chen C."/>
            <person name="Yan M."/>
            <person name="Daum C."/>
            <person name="Ng V."/>
            <person name="Clum A."/>
            <person name="Steindorff A."/>
            <person name="Ohm R.A."/>
            <person name="Martin F."/>
            <person name="Silar P."/>
            <person name="Natvig D.O."/>
            <person name="Lalanne C."/>
            <person name="Gautier V."/>
            <person name="Ament-Velasquez S.L."/>
            <person name="Kruys A."/>
            <person name="Hutchinson M.I."/>
            <person name="Powell A.J."/>
            <person name="Barry K."/>
            <person name="Miller A.N."/>
            <person name="Grigoriev I.V."/>
            <person name="Debuchy R."/>
            <person name="Gladieux P."/>
            <person name="Hiltunen Thoren M."/>
            <person name="Johannesson H."/>
        </authorList>
    </citation>
    <scope>NUCLEOTIDE SEQUENCE [LARGE SCALE GENOMIC DNA]</scope>
    <source>
        <strain evidence="6">CBS 340.73</strain>
    </source>
</reference>
<evidence type="ECO:0000256" key="1">
    <source>
        <dbReference type="ARBA" id="ARBA00022676"/>
    </source>
</evidence>
<dbReference type="SUPFAM" id="SSF74650">
    <property type="entry name" value="Galactose mutarotase-like"/>
    <property type="match status" value="1"/>
</dbReference>
<dbReference type="Proteomes" id="UP001303473">
    <property type="component" value="Unassembled WGS sequence"/>
</dbReference>
<dbReference type="Gene3D" id="1.50.10.10">
    <property type="match status" value="1"/>
</dbReference>
<evidence type="ECO:0000313" key="6">
    <source>
        <dbReference type="Proteomes" id="UP001303473"/>
    </source>
</evidence>
<dbReference type="AlphaFoldDB" id="A0AAN6MV79"/>
<dbReference type="GO" id="GO:0030245">
    <property type="term" value="P:cellulose catabolic process"/>
    <property type="evidence" value="ECO:0007669"/>
    <property type="project" value="InterPro"/>
</dbReference>
<dbReference type="Gene3D" id="2.70.98.40">
    <property type="entry name" value="Glycoside hydrolase, family 65, N-terminal domain"/>
    <property type="match status" value="1"/>
</dbReference>
<dbReference type="Pfam" id="PF17167">
    <property type="entry name" value="Glyco_hydro_94"/>
    <property type="match status" value="1"/>
</dbReference>
<dbReference type="InterPro" id="IPR008928">
    <property type="entry name" value="6-hairpin_glycosidase_sf"/>
</dbReference>